<gene>
    <name evidence="2" type="ORF">TSUD_148460</name>
</gene>
<evidence type="ECO:0000313" key="2">
    <source>
        <dbReference type="EMBL" id="GAU33696.1"/>
    </source>
</evidence>
<name>A0A2Z6MMF3_TRISU</name>
<dbReference type="AlphaFoldDB" id="A0A2Z6MMF3"/>
<dbReference type="Proteomes" id="UP000242715">
    <property type="component" value="Unassembled WGS sequence"/>
</dbReference>
<sequence>MRVRKLTKWLHDTLSGPQPGRQQGYREISSAGETLPVGGLGATTRVGFVVGGSSAPMETLENCIESSDSCGSRIPKVIGYVIPTNI</sequence>
<accession>A0A2Z6MMF3</accession>
<feature type="region of interest" description="Disordered" evidence="1">
    <location>
        <begin position="1"/>
        <end position="24"/>
    </location>
</feature>
<evidence type="ECO:0000313" key="3">
    <source>
        <dbReference type="Proteomes" id="UP000242715"/>
    </source>
</evidence>
<evidence type="ECO:0000256" key="1">
    <source>
        <dbReference type="SAM" id="MobiDB-lite"/>
    </source>
</evidence>
<organism evidence="2 3">
    <name type="scientific">Trifolium subterraneum</name>
    <name type="common">Subterranean clover</name>
    <dbReference type="NCBI Taxonomy" id="3900"/>
    <lineage>
        <taxon>Eukaryota</taxon>
        <taxon>Viridiplantae</taxon>
        <taxon>Streptophyta</taxon>
        <taxon>Embryophyta</taxon>
        <taxon>Tracheophyta</taxon>
        <taxon>Spermatophyta</taxon>
        <taxon>Magnoliopsida</taxon>
        <taxon>eudicotyledons</taxon>
        <taxon>Gunneridae</taxon>
        <taxon>Pentapetalae</taxon>
        <taxon>rosids</taxon>
        <taxon>fabids</taxon>
        <taxon>Fabales</taxon>
        <taxon>Fabaceae</taxon>
        <taxon>Papilionoideae</taxon>
        <taxon>50 kb inversion clade</taxon>
        <taxon>NPAAA clade</taxon>
        <taxon>Hologalegina</taxon>
        <taxon>IRL clade</taxon>
        <taxon>Trifolieae</taxon>
        <taxon>Trifolium</taxon>
    </lineage>
</organism>
<keyword evidence="3" id="KW-1185">Reference proteome</keyword>
<proteinExistence type="predicted"/>
<dbReference type="EMBL" id="DF973534">
    <property type="protein sequence ID" value="GAU33696.1"/>
    <property type="molecule type" value="Genomic_DNA"/>
</dbReference>
<reference evidence="3" key="1">
    <citation type="journal article" date="2017" name="Front. Plant Sci.">
        <title>Climate Clever Clovers: New Paradigm to Reduce the Environmental Footprint of Ruminants by Breeding Low Methanogenic Forages Utilizing Haplotype Variation.</title>
        <authorList>
            <person name="Kaur P."/>
            <person name="Appels R."/>
            <person name="Bayer P.E."/>
            <person name="Keeble-Gagnere G."/>
            <person name="Wang J."/>
            <person name="Hirakawa H."/>
            <person name="Shirasawa K."/>
            <person name="Vercoe P."/>
            <person name="Stefanova K."/>
            <person name="Durmic Z."/>
            <person name="Nichols P."/>
            <person name="Revell C."/>
            <person name="Isobe S.N."/>
            <person name="Edwards D."/>
            <person name="Erskine W."/>
        </authorList>
    </citation>
    <scope>NUCLEOTIDE SEQUENCE [LARGE SCALE GENOMIC DNA]</scope>
    <source>
        <strain evidence="3">cv. Daliak</strain>
    </source>
</reference>
<protein>
    <submittedName>
        <fullName evidence="2">Uncharacterized protein</fullName>
    </submittedName>
</protein>